<evidence type="ECO:0000256" key="1">
    <source>
        <dbReference type="SAM" id="MobiDB-lite"/>
    </source>
</evidence>
<accession>A0A0B1TBH0</accession>
<protein>
    <submittedName>
        <fullName evidence="2">Uncharacterized protein</fullName>
    </submittedName>
</protein>
<dbReference type="AlphaFoldDB" id="A0A0B1TBH0"/>
<name>A0A0B1TBH0_OESDE</name>
<feature type="compositionally biased region" description="Polar residues" evidence="1">
    <location>
        <begin position="1"/>
        <end position="18"/>
    </location>
</feature>
<proteinExistence type="predicted"/>
<feature type="region of interest" description="Disordered" evidence="1">
    <location>
        <begin position="57"/>
        <end position="81"/>
    </location>
</feature>
<dbReference type="EMBL" id="KN550261">
    <property type="protein sequence ID" value="KHJ94614.1"/>
    <property type="molecule type" value="Genomic_DNA"/>
</dbReference>
<evidence type="ECO:0000313" key="2">
    <source>
        <dbReference type="EMBL" id="KHJ94614.1"/>
    </source>
</evidence>
<reference evidence="2 3" key="1">
    <citation type="submission" date="2014-03" db="EMBL/GenBank/DDBJ databases">
        <title>Draft genome of the hookworm Oesophagostomum dentatum.</title>
        <authorList>
            <person name="Mitreva M."/>
        </authorList>
    </citation>
    <scope>NUCLEOTIDE SEQUENCE [LARGE SCALE GENOMIC DNA]</scope>
    <source>
        <strain evidence="2 3">OD-Hann</strain>
    </source>
</reference>
<feature type="region of interest" description="Disordered" evidence="1">
    <location>
        <begin position="1"/>
        <end position="35"/>
    </location>
</feature>
<dbReference type="Proteomes" id="UP000053660">
    <property type="component" value="Unassembled WGS sequence"/>
</dbReference>
<sequence length="127" mass="14293">MRNQSRSQSPVSTPTKYSSPIGGPGVGWSTGSSRHSDKSLMCRPMFVNFKVSRPISTTVHEDRGPKTPSTMTTSDDIRRRGRRTSWKAMSAETVIQRSFVYTSDYNNYTTDLSSPVYITLQNICYII</sequence>
<keyword evidence="3" id="KW-1185">Reference proteome</keyword>
<organism evidence="2 3">
    <name type="scientific">Oesophagostomum dentatum</name>
    <name type="common">Nodular worm</name>
    <dbReference type="NCBI Taxonomy" id="61180"/>
    <lineage>
        <taxon>Eukaryota</taxon>
        <taxon>Metazoa</taxon>
        <taxon>Ecdysozoa</taxon>
        <taxon>Nematoda</taxon>
        <taxon>Chromadorea</taxon>
        <taxon>Rhabditida</taxon>
        <taxon>Rhabditina</taxon>
        <taxon>Rhabditomorpha</taxon>
        <taxon>Strongyloidea</taxon>
        <taxon>Strongylidae</taxon>
        <taxon>Oesophagostomum</taxon>
    </lineage>
</organism>
<gene>
    <name evidence="2" type="ORF">OESDEN_05449</name>
</gene>
<evidence type="ECO:0000313" key="3">
    <source>
        <dbReference type="Proteomes" id="UP000053660"/>
    </source>
</evidence>